<evidence type="ECO:0000313" key="1">
    <source>
        <dbReference type="EMBL" id="GBP15784.1"/>
    </source>
</evidence>
<reference evidence="1 2" key="1">
    <citation type="journal article" date="2019" name="Commun. Biol.">
        <title>The bagworm genome reveals a unique fibroin gene that provides high tensile strength.</title>
        <authorList>
            <person name="Kono N."/>
            <person name="Nakamura H."/>
            <person name="Ohtoshi R."/>
            <person name="Tomita M."/>
            <person name="Numata K."/>
            <person name="Arakawa K."/>
        </authorList>
    </citation>
    <scope>NUCLEOTIDE SEQUENCE [LARGE SCALE GENOMIC DNA]</scope>
</reference>
<dbReference type="Proteomes" id="UP000299102">
    <property type="component" value="Unassembled WGS sequence"/>
</dbReference>
<dbReference type="AlphaFoldDB" id="A0A4C1TP98"/>
<gene>
    <name evidence="1" type="ORF">EVAR_93965_1</name>
</gene>
<protein>
    <submittedName>
        <fullName evidence="1">Uncharacterized protein</fullName>
    </submittedName>
</protein>
<organism evidence="1 2">
    <name type="scientific">Eumeta variegata</name>
    <name type="common">Bagworm moth</name>
    <name type="synonym">Eumeta japonica</name>
    <dbReference type="NCBI Taxonomy" id="151549"/>
    <lineage>
        <taxon>Eukaryota</taxon>
        <taxon>Metazoa</taxon>
        <taxon>Ecdysozoa</taxon>
        <taxon>Arthropoda</taxon>
        <taxon>Hexapoda</taxon>
        <taxon>Insecta</taxon>
        <taxon>Pterygota</taxon>
        <taxon>Neoptera</taxon>
        <taxon>Endopterygota</taxon>
        <taxon>Lepidoptera</taxon>
        <taxon>Glossata</taxon>
        <taxon>Ditrysia</taxon>
        <taxon>Tineoidea</taxon>
        <taxon>Psychidae</taxon>
        <taxon>Oiketicinae</taxon>
        <taxon>Eumeta</taxon>
    </lineage>
</organism>
<accession>A0A4C1TP98</accession>
<proteinExistence type="predicted"/>
<name>A0A4C1TP98_EUMVA</name>
<sequence length="136" mass="14545">MSKVCGENCPSDSTIFRRYKVFQGGGFNLDDDGIPGSPVASRTQENFVAVENLIIADRLITYRQIQEILSVGSSSSDRDTSSSVSPSTENTFGYLNNLIVSAFPALAASEVLVIRGQNKAGSVIGSGTRTTTYVRV</sequence>
<comment type="caution">
    <text evidence="1">The sequence shown here is derived from an EMBL/GenBank/DDBJ whole genome shotgun (WGS) entry which is preliminary data.</text>
</comment>
<evidence type="ECO:0000313" key="2">
    <source>
        <dbReference type="Proteomes" id="UP000299102"/>
    </source>
</evidence>
<dbReference type="EMBL" id="BGZK01000074">
    <property type="protein sequence ID" value="GBP15784.1"/>
    <property type="molecule type" value="Genomic_DNA"/>
</dbReference>
<keyword evidence="2" id="KW-1185">Reference proteome</keyword>